<evidence type="ECO:0000313" key="3">
    <source>
        <dbReference type="Proteomes" id="UP000460298"/>
    </source>
</evidence>
<dbReference type="GO" id="GO:0032259">
    <property type="term" value="P:methylation"/>
    <property type="evidence" value="ECO:0007669"/>
    <property type="project" value="UniProtKB-KW"/>
</dbReference>
<evidence type="ECO:0000259" key="1">
    <source>
        <dbReference type="Pfam" id="PF13649"/>
    </source>
</evidence>
<dbReference type="EMBL" id="WBUI01000021">
    <property type="protein sequence ID" value="KAB2930367.1"/>
    <property type="molecule type" value="Genomic_DNA"/>
</dbReference>
<sequence length="220" mass="25341">MDARYGRLFVNLRTPWNRHYQTEKSRQLYPDENLVRLLAAARSELNPENASALDYGFGSGRHLQLLHEMRFGRIAGCEISDVACEQGRQSFPEMDLRLVTEADINEADSKLPFDDESFDVIVCWGVLHYLSDSGRIRLLEEFARLLTSPGLFVGTLRSNRDTHFAHSDVSDASMTLFSEEDARTLLGRFFKDVELGHMERTPIGKLDQRIAHWFFRARRS</sequence>
<dbReference type="Pfam" id="PF13649">
    <property type="entry name" value="Methyltransf_25"/>
    <property type="match status" value="1"/>
</dbReference>
<evidence type="ECO:0000313" key="2">
    <source>
        <dbReference type="EMBL" id="KAB2930367.1"/>
    </source>
</evidence>
<dbReference type="Proteomes" id="UP000460298">
    <property type="component" value="Unassembled WGS sequence"/>
</dbReference>
<reference evidence="2 3" key="1">
    <citation type="submission" date="2019-10" db="EMBL/GenBank/DDBJ databases">
        <title>Extracellular Electron Transfer in a Candidatus Methanoperedens spp. Enrichment Culture.</title>
        <authorList>
            <person name="Berger S."/>
            <person name="Rangel Shaw D."/>
            <person name="Berben T."/>
            <person name="In 'T Zandt M."/>
            <person name="Frank J."/>
            <person name="Reimann J."/>
            <person name="Jetten M.S.M."/>
            <person name="Welte C.U."/>
        </authorList>
    </citation>
    <scope>NUCLEOTIDE SEQUENCE [LARGE SCALE GENOMIC DNA]</scope>
    <source>
        <strain evidence="2">SB12</strain>
    </source>
</reference>
<gene>
    <name evidence="2" type="ORF">F9K24_17030</name>
</gene>
<name>A0A833GYU4_9LEPT</name>
<dbReference type="InterPro" id="IPR029063">
    <property type="entry name" value="SAM-dependent_MTases_sf"/>
</dbReference>
<dbReference type="AlphaFoldDB" id="A0A833GYU4"/>
<proteinExistence type="predicted"/>
<organism evidence="2 3">
    <name type="scientific">Leptonema illini</name>
    <dbReference type="NCBI Taxonomy" id="183"/>
    <lineage>
        <taxon>Bacteria</taxon>
        <taxon>Pseudomonadati</taxon>
        <taxon>Spirochaetota</taxon>
        <taxon>Spirochaetia</taxon>
        <taxon>Leptospirales</taxon>
        <taxon>Leptospiraceae</taxon>
        <taxon>Leptonema</taxon>
    </lineage>
</organism>
<comment type="caution">
    <text evidence="2">The sequence shown here is derived from an EMBL/GenBank/DDBJ whole genome shotgun (WGS) entry which is preliminary data.</text>
</comment>
<dbReference type="SUPFAM" id="SSF53335">
    <property type="entry name" value="S-adenosyl-L-methionine-dependent methyltransferases"/>
    <property type="match status" value="1"/>
</dbReference>
<protein>
    <submittedName>
        <fullName evidence="2">Class I SAM-dependent methyltransferase</fullName>
    </submittedName>
</protein>
<accession>A0A833GYU4</accession>
<dbReference type="GO" id="GO:0008168">
    <property type="term" value="F:methyltransferase activity"/>
    <property type="evidence" value="ECO:0007669"/>
    <property type="project" value="UniProtKB-KW"/>
</dbReference>
<keyword evidence="2" id="KW-0489">Methyltransferase</keyword>
<feature type="domain" description="Methyltransferase" evidence="1">
    <location>
        <begin position="53"/>
        <end position="149"/>
    </location>
</feature>
<dbReference type="InterPro" id="IPR041698">
    <property type="entry name" value="Methyltransf_25"/>
</dbReference>
<dbReference type="CDD" id="cd02440">
    <property type="entry name" value="AdoMet_MTases"/>
    <property type="match status" value="1"/>
</dbReference>
<dbReference type="Gene3D" id="3.40.50.150">
    <property type="entry name" value="Vaccinia Virus protein VP39"/>
    <property type="match status" value="1"/>
</dbReference>
<keyword evidence="2" id="KW-0808">Transferase</keyword>